<dbReference type="Gene3D" id="2.30.42.10">
    <property type="match status" value="2"/>
</dbReference>
<dbReference type="GO" id="GO:0006508">
    <property type="term" value="P:proteolysis"/>
    <property type="evidence" value="ECO:0007669"/>
    <property type="project" value="UniProtKB-KW"/>
</dbReference>
<comment type="similarity">
    <text evidence="3 11">Belongs to the peptidase M50B family.</text>
</comment>
<dbReference type="STRING" id="1895771.BGO89_10105"/>
<dbReference type="SMART" id="SM00228">
    <property type="entry name" value="PDZ"/>
    <property type="match status" value="2"/>
</dbReference>
<accession>A0A1M3KWV4</accession>
<keyword evidence="6 11" id="KW-0378">Hydrolase</keyword>
<evidence type="ECO:0000256" key="10">
    <source>
        <dbReference type="ARBA" id="ARBA00023136"/>
    </source>
</evidence>
<evidence type="ECO:0000259" key="12">
    <source>
        <dbReference type="PROSITE" id="PS50106"/>
    </source>
</evidence>
<comment type="subcellular location">
    <subcellularLocation>
        <location evidence="2">Membrane</location>
        <topology evidence="2">Multi-pass membrane protein</topology>
    </subcellularLocation>
</comment>
<dbReference type="Pfam" id="PF17820">
    <property type="entry name" value="PDZ_6"/>
    <property type="match status" value="2"/>
</dbReference>
<evidence type="ECO:0000256" key="8">
    <source>
        <dbReference type="ARBA" id="ARBA00022989"/>
    </source>
</evidence>
<dbReference type="EC" id="3.4.24.-" evidence="11"/>
<keyword evidence="9 11" id="KW-0482">Metalloprotease</keyword>
<feature type="domain" description="PDZ" evidence="12">
    <location>
        <begin position="152"/>
        <end position="181"/>
    </location>
</feature>
<dbReference type="NCBIfam" id="TIGR00054">
    <property type="entry name" value="RIP metalloprotease RseP"/>
    <property type="match status" value="1"/>
</dbReference>
<evidence type="ECO:0000256" key="11">
    <source>
        <dbReference type="RuleBase" id="RU362031"/>
    </source>
</evidence>
<keyword evidence="10 11" id="KW-0472">Membrane</keyword>
<dbReference type="GO" id="GO:0004222">
    <property type="term" value="F:metalloendopeptidase activity"/>
    <property type="evidence" value="ECO:0007669"/>
    <property type="project" value="InterPro"/>
</dbReference>
<gene>
    <name evidence="13" type="ORF">BGO89_10105</name>
</gene>
<dbReference type="SUPFAM" id="SSF50156">
    <property type="entry name" value="PDZ domain-like"/>
    <property type="match status" value="2"/>
</dbReference>
<dbReference type="InterPro" id="IPR008915">
    <property type="entry name" value="Peptidase_M50"/>
</dbReference>
<reference evidence="13 14" key="1">
    <citation type="submission" date="2016-09" db="EMBL/GenBank/DDBJ databases">
        <title>Genome-resolved meta-omics ties microbial dynamics to process performance in biotechnology for thiocyanate degradation.</title>
        <authorList>
            <person name="Kantor R.S."/>
            <person name="Huddy R.J."/>
            <person name="Iyer R."/>
            <person name="Thomas B.C."/>
            <person name="Brown C.T."/>
            <person name="Anantharaman K."/>
            <person name="Tringe S."/>
            <person name="Hettich R.L."/>
            <person name="Harrison S.T."/>
            <person name="Banfield J.F."/>
        </authorList>
    </citation>
    <scope>NUCLEOTIDE SEQUENCE [LARGE SCALE GENOMIC DNA]</scope>
    <source>
        <strain evidence="13">59-99</strain>
    </source>
</reference>
<evidence type="ECO:0000256" key="7">
    <source>
        <dbReference type="ARBA" id="ARBA00022833"/>
    </source>
</evidence>
<evidence type="ECO:0000313" key="13">
    <source>
        <dbReference type="EMBL" id="OJX56870.1"/>
    </source>
</evidence>
<feature type="transmembrane region" description="Helical" evidence="11">
    <location>
        <begin position="117"/>
        <end position="138"/>
    </location>
</feature>
<organism evidence="13 14">
    <name type="scientific">Candidatus Kapaibacterium thiocyanatum</name>
    <dbReference type="NCBI Taxonomy" id="1895771"/>
    <lineage>
        <taxon>Bacteria</taxon>
        <taxon>Pseudomonadati</taxon>
        <taxon>Candidatus Kapaibacteriota</taxon>
        <taxon>Candidatus Kapaibacteriia</taxon>
        <taxon>Candidatus Kapaibacteriales</taxon>
        <taxon>Candidatus Kapaibacteriaceae</taxon>
        <taxon>Candidatus Kapaibacterium</taxon>
    </lineage>
</organism>
<dbReference type="PANTHER" id="PTHR42837:SF2">
    <property type="entry name" value="MEMBRANE METALLOPROTEASE ARASP2, CHLOROPLASTIC-RELATED"/>
    <property type="match status" value="1"/>
</dbReference>
<evidence type="ECO:0000256" key="3">
    <source>
        <dbReference type="ARBA" id="ARBA00007931"/>
    </source>
</evidence>
<feature type="transmembrane region" description="Helical" evidence="11">
    <location>
        <begin position="7"/>
        <end position="27"/>
    </location>
</feature>
<protein>
    <recommendedName>
        <fullName evidence="11">Zinc metalloprotease</fullName>
        <ecNumber evidence="11">3.4.24.-</ecNumber>
    </recommendedName>
</protein>
<evidence type="ECO:0000256" key="5">
    <source>
        <dbReference type="ARBA" id="ARBA00022692"/>
    </source>
</evidence>
<dbReference type="EMBL" id="MKVH01000024">
    <property type="protein sequence ID" value="OJX56870.1"/>
    <property type="molecule type" value="Genomic_DNA"/>
</dbReference>
<dbReference type="GO" id="GO:0046872">
    <property type="term" value="F:metal ion binding"/>
    <property type="evidence" value="ECO:0007669"/>
    <property type="project" value="UniProtKB-KW"/>
</dbReference>
<keyword evidence="8 11" id="KW-1133">Transmembrane helix</keyword>
<keyword evidence="4 13" id="KW-0645">Protease</keyword>
<proteinExistence type="inferred from homology"/>
<feature type="transmembrane region" description="Helical" evidence="11">
    <location>
        <begin position="439"/>
        <end position="459"/>
    </location>
</feature>
<keyword evidence="7 11" id="KW-0862">Zinc</keyword>
<dbReference type="CDD" id="cd06163">
    <property type="entry name" value="S2P-M50_PDZ_RseP-like"/>
    <property type="match status" value="2"/>
</dbReference>
<evidence type="ECO:0000256" key="4">
    <source>
        <dbReference type="ARBA" id="ARBA00022670"/>
    </source>
</evidence>
<keyword evidence="5 11" id="KW-0812">Transmembrane</keyword>
<dbReference type="GO" id="GO:0016020">
    <property type="term" value="C:membrane"/>
    <property type="evidence" value="ECO:0007669"/>
    <property type="project" value="UniProtKB-SubCell"/>
</dbReference>
<evidence type="ECO:0000256" key="6">
    <source>
        <dbReference type="ARBA" id="ARBA00022801"/>
    </source>
</evidence>
<dbReference type="InterPro" id="IPR004387">
    <property type="entry name" value="Pept_M50_Zn"/>
</dbReference>
<evidence type="ECO:0000256" key="1">
    <source>
        <dbReference type="ARBA" id="ARBA00001947"/>
    </source>
</evidence>
<sequence length="461" mass="49808">MELLQTVLSFLVVIGVLVFVHELGHFLTAKWTGMRADVFALGMGRRLFGWNWKTGFTFGPIPEDLDLEGRTDYRLCLLPVGGYVKIVGMIDESFDTEFVDKAPQPYEFRVKKNWQKALVLVAGVVMNILFAIAVFWAIPMFNGREEHVVSRLSYVEPGSVAQRAGLQAGDQIVRVDGKSVSTWEEIGESFGLIASTGLSGSTGDHVVDIRRGSEERAVRIPGRDVVRAMAAGQGLGMNPEGMRVSLAGVVTLAPAGKAGLQAGDIILAADSMAVRTTPQLQKYVRAHAGRSLVLHVERKGTTLPVPLTVSEDSTIGVELAQSYVGETRTTTYGPLTSLSMAIGEVGGTISMIGASVTHVFRGDVSVKQSFGGPIRIAQMASRSSELGAEAFFRFMALISISLAVMNLLPLPGLDGGHLVFVGIESIIRREIPTNVKMRFQQVGVALLLGLMVFVIYLDITR</sequence>
<comment type="caution">
    <text evidence="13">The sequence shown here is derived from an EMBL/GenBank/DDBJ whole genome shotgun (WGS) entry which is preliminary data.</text>
</comment>
<dbReference type="AlphaFoldDB" id="A0A1M3KWV4"/>
<dbReference type="Proteomes" id="UP000184233">
    <property type="component" value="Unassembled WGS sequence"/>
</dbReference>
<dbReference type="PANTHER" id="PTHR42837">
    <property type="entry name" value="REGULATOR OF SIGMA-E PROTEASE RSEP"/>
    <property type="match status" value="1"/>
</dbReference>
<dbReference type="InterPro" id="IPR001478">
    <property type="entry name" value="PDZ"/>
</dbReference>
<dbReference type="Pfam" id="PF02163">
    <property type="entry name" value="Peptidase_M50"/>
    <property type="match status" value="1"/>
</dbReference>
<dbReference type="PROSITE" id="PS50106">
    <property type="entry name" value="PDZ"/>
    <property type="match status" value="1"/>
</dbReference>
<dbReference type="InterPro" id="IPR041489">
    <property type="entry name" value="PDZ_6"/>
</dbReference>
<evidence type="ECO:0000256" key="2">
    <source>
        <dbReference type="ARBA" id="ARBA00004141"/>
    </source>
</evidence>
<name>A0A1M3KWV4_9BACT</name>
<evidence type="ECO:0000256" key="9">
    <source>
        <dbReference type="ARBA" id="ARBA00023049"/>
    </source>
</evidence>
<evidence type="ECO:0000313" key="14">
    <source>
        <dbReference type="Proteomes" id="UP000184233"/>
    </source>
</evidence>
<comment type="cofactor">
    <cofactor evidence="1 11">
        <name>Zn(2+)</name>
        <dbReference type="ChEBI" id="CHEBI:29105"/>
    </cofactor>
</comment>
<dbReference type="InterPro" id="IPR036034">
    <property type="entry name" value="PDZ_sf"/>
</dbReference>
<keyword evidence="11" id="KW-0479">Metal-binding</keyword>